<dbReference type="EMBL" id="CAKOFQ010006662">
    <property type="protein sequence ID" value="CAH1955808.1"/>
    <property type="molecule type" value="Genomic_DNA"/>
</dbReference>
<proteinExistence type="predicted"/>
<dbReference type="Proteomes" id="UP001152888">
    <property type="component" value="Unassembled WGS sequence"/>
</dbReference>
<accession>A0A9P0JMC6</accession>
<organism evidence="1 2">
    <name type="scientific">Acanthoscelides obtectus</name>
    <name type="common">Bean weevil</name>
    <name type="synonym">Bruchus obtectus</name>
    <dbReference type="NCBI Taxonomy" id="200917"/>
    <lineage>
        <taxon>Eukaryota</taxon>
        <taxon>Metazoa</taxon>
        <taxon>Ecdysozoa</taxon>
        <taxon>Arthropoda</taxon>
        <taxon>Hexapoda</taxon>
        <taxon>Insecta</taxon>
        <taxon>Pterygota</taxon>
        <taxon>Neoptera</taxon>
        <taxon>Endopterygota</taxon>
        <taxon>Coleoptera</taxon>
        <taxon>Polyphaga</taxon>
        <taxon>Cucujiformia</taxon>
        <taxon>Chrysomeloidea</taxon>
        <taxon>Chrysomelidae</taxon>
        <taxon>Bruchinae</taxon>
        <taxon>Bruchini</taxon>
        <taxon>Acanthoscelides</taxon>
    </lineage>
</organism>
<protein>
    <submittedName>
        <fullName evidence="1">Uncharacterized protein</fullName>
    </submittedName>
</protein>
<gene>
    <name evidence="1" type="ORF">ACAOBT_LOCUS1261</name>
</gene>
<sequence>MDKKDPRNSKGAIIRICLISGDKFGSREVCVVHTKQRDFENERQSGTLLSLIKQLDGIQYLLLAALTRLFEETLM</sequence>
<keyword evidence="2" id="KW-1185">Reference proteome</keyword>
<dbReference type="AlphaFoldDB" id="A0A9P0JMC6"/>
<name>A0A9P0JMC6_ACAOB</name>
<evidence type="ECO:0000313" key="1">
    <source>
        <dbReference type="EMBL" id="CAH1955808.1"/>
    </source>
</evidence>
<evidence type="ECO:0000313" key="2">
    <source>
        <dbReference type="Proteomes" id="UP001152888"/>
    </source>
</evidence>
<comment type="caution">
    <text evidence="1">The sequence shown here is derived from an EMBL/GenBank/DDBJ whole genome shotgun (WGS) entry which is preliminary data.</text>
</comment>
<reference evidence="1" key="1">
    <citation type="submission" date="2022-03" db="EMBL/GenBank/DDBJ databases">
        <authorList>
            <person name="Sayadi A."/>
        </authorList>
    </citation>
    <scope>NUCLEOTIDE SEQUENCE</scope>
</reference>